<comment type="subcellular location">
    <subcellularLocation>
        <location evidence="1 7">Cell membrane</location>
        <topology evidence="1 7">Multi-pass membrane protein</topology>
    </subcellularLocation>
</comment>
<name>A0A3A4B778_9ACTN</name>
<keyword evidence="3" id="KW-1003">Cell membrane</keyword>
<dbReference type="PANTHER" id="PTHR30465:SF0">
    <property type="entry name" value="OLIGOPEPTIDE TRANSPORT SYSTEM PERMEASE PROTEIN APPB"/>
    <property type="match status" value="1"/>
</dbReference>
<dbReference type="GO" id="GO:0055085">
    <property type="term" value="P:transmembrane transport"/>
    <property type="evidence" value="ECO:0007669"/>
    <property type="project" value="InterPro"/>
</dbReference>
<sequence>MLKFLLRRLANYVLLVVIATSLAYLLAASTLDPRANYEGRSPRPPEAVVDARLSELNLNDKVPLIQRFGTWAGDVVTGDFGRTWEGNSVNQEITRRVGVTLRLLVLGVLLGSVLGVFAGAYAAVKQYGWFDHGATLVSFLILSIPTVVIAVLLQIAAVAFNEATGTRFFQYTGEYTPGLQGGLLTHLGDRLQHLVLPTLTLALSQIAVYSRYQRNMMLDVMNADFVRTARAKGLTRRAALVRHALRTALIPAVTYFAFTFGALLVGTTFTEKIYGWHGMGELLVNSIYSNDVNSVAAVSCFAAVAVLIAALLSDVLHAALDPRVRVG</sequence>
<dbReference type="PANTHER" id="PTHR30465">
    <property type="entry name" value="INNER MEMBRANE ABC TRANSPORTER"/>
    <property type="match status" value="1"/>
</dbReference>
<evidence type="ECO:0000256" key="6">
    <source>
        <dbReference type="ARBA" id="ARBA00023136"/>
    </source>
</evidence>
<dbReference type="EMBL" id="QZEY01000002">
    <property type="protein sequence ID" value="RJL34427.1"/>
    <property type="molecule type" value="Genomic_DNA"/>
</dbReference>
<keyword evidence="5 7" id="KW-1133">Transmembrane helix</keyword>
<evidence type="ECO:0000256" key="3">
    <source>
        <dbReference type="ARBA" id="ARBA00022475"/>
    </source>
</evidence>
<dbReference type="AlphaFoldDB" id="A0A3A4B778"/>
<protein>
    <submittedName>
        <fullName evidence="9">ABC transporter permease</fullName>
    </submittedName>
</protein>
<feature type="transmembrane region" description="Helical" evidence="7">
    <location>
        <begin position="294"/>
        <end position="316"/>
    </location>
</feature>
<gene>
    <name evidence="9" type="ORF">D5H75_08330</name>
</gene>
<feature type="transmembrane region" description="Helical" evidence="7">
    <location>
        <begin position="136"/>
        <end position="160"/>
    </location>
</feature>
<dbReference type="Proteomes" id="UP000265768">
    <property type="component" value="Unassembled WGS sequence"/>
</dbReference>
<feature type="transmembrane region" description="Helical" evidence="7">
    <location>
        <begin position="12"/>
        <end position="31"/>
    </location>
</feature>
<dbReference type="SUPFAM" id="SSF161098">
    <property type="entry name" value="MetI-like"/>
    <property type="match status" value="1"/>
</dbReference>
<feature type="transmembrane region" description="Helical" evidence="7">
    <location>
        <begin position="252"/>
        <end position="274"/>
    </location>
</feature>
<evidence type="ECO:0000256" key="4">
    <source>
        <dbReference type="ARBA" id="ARBA00022692"/>
    </source>
</evidence>
<dbReference type="RefSeq" id="WP_119925728.1">
    <property type="nucleotide sequence ID" value="NZ_QZEY01000002.1"/>
</dbReference>
<keyword evidence="6 7" id="KW-0472">Membrane</keyword>
<dbReference type="InterPro" id="IPR035906">
    <property type="entry name" value="MetI-like_sf"/>
</dbReference>
<evidence type="ECO:0000256" key="1">
    <source>
        <dbReference type="ARBA" id="ARBA00004651"/>
    </source>
</evidence>
<reference evidence="9 10" key="1">
    <citation type="submission" date="2018-09" db="EMBL/GenBank/DDBJ databases">
        <title>YIM 75507 draft genome.</title>
        <authorList>
            <person name="Tang S."/>
            <person name="Feng Y."/>
        </authorList>
    </citation>
    <scope>NUCLEOTIDE SEQUENCE [LARGE SCALE GENOMIC DNA]</scope>
    <source>
        <strain evidence="9 10">YIM 75507</strain>
    </source>
</reference>
<keyword evidence="2 7" id="KW-0813">Transport</keyword>
<dbReference type="PROSITE" id="PS50928">
    <property type="entry name" value="ABC_TM1"/>
    <property type="match status" value="1"/>
</dbReference>
<dbReference type="Pfam" id="PF00528">
    <property type="entry name" value="BPD_transp_1"/>
    <property type="match status" value="1"/>
</dbReference>
<evidence type="ECO:0000259" key="8">
    <source>
        <dbReference type="PROSITE" id="PS50928"/>
    </source>
</evidence>
<dbReference type="InterPro" id="IPR000515">
    <property type="entry name" value="MetI-like"/>
</dbReference>
<keyword evidence="4 7" id="KW-0812">Transmembrane</keyword>
<organism evidence="9 10">
    <name type="scientific">Bailinhaonella thermotolerans</name>
    <dbReference type="NCBI Taxonomy" id="1070861"/>
    <lineage>
        <taxon>Bacteria</taxon>
        <taxon>Bacillati</taxon>
        <taxon>Actinomycetota</taxon>
        <taxon>Actinomycetes</taxon>
        <taxon>Streptosporangiales</taxon>
        <taxon>Streptosporangiaceae</taxon>
        <taxon>Bailinhaonella</taxon>
    </lineage>
</organism>
<feature type="transmembrane region" description="Helical" evidence="7">
    <location>
        <begin position="103"/>
        <end position="124"/>
    </location>
</feature>
<dbReference type="Gene3D" id="1.10.3720.10">
    <property type="entry name" value="MetI-like"/>
    <property type="match status" value="1"/>
</dbReference>
<comment type="caution">
    <text evidence="9">The sequence shown here is derived from an EMBL/GenBank/DDBJ whole genome shotgun (WGS) entry which is preliminary data.</text>
</comment>
<proteinExistence type="inferred from homology"/>
<evidence type="ECO:0000313" key="10">
    <source>
        <dbReference type="Proteomes" id="UP000265768"/>
    </source>
</evidence>
<dbReference type="CDD" id="cd06261">
    <property type="entry name" value="TM_PBP2"/>
    <property type="match status" value="1"/>
</dbReference>
<keyword evidence="10" id="KW-1185">Reference proteome</keyword>
<comment type="similarity">
    <text evidence="7">Belongs to the binding-protein-dependent transport system permease family.</text>
</comment>
<dbReference type="GO" id="GO:0005886">
    <property type="term" value="C:plasma membrane"/>
    <property type="evidence" value="ECO:0007669"/>
    <property type="project" value="UniProtKB-SubCell"/>
</dbReference>
<accession>A0A3A4B778</accession>
<dbReference type="OrthoDB" id="9778910at2"/>
<evidence type="ECO:0000256" key="2">
    <source>
        <dbReference type="ARBA" id="ARBA00022448"/>
    </source>
</evidence>
<evidence type="ECO:0000256" key="7">
    <source>
        <dbReference type="RuleBase" id="RU363032"/>
    </source>
</evidence>
<feature type="domain" description="ABC transmembrane type-1" evidence="8">
    <location>
        <begin position="97"/>
        <end position="313"/>
    </location>
</feature>
<evidence type="ECO:0000313" key="9">
    <source>
        <dbReference type="EMBL" id="RJL34427.1"/>
    </source>
</evidence>
<evidence type="ECO:0000256" key="5">
    <source>
        <dbReference type="ARBA" id="ARBA00022989"/>
    </source>
</evidence>